<sequence length="74" mass="8541">MLDISKIKIGDRVHYTPFEGCDASLIENGMVKEVPEHTTTSIRVVFNCAGEWSRFLEYTSQLTPIARLEICWRH</sequence>
<organism evidence="1">
    <name type="scientific">uncultured Caudovirales phage</name>
    <dbReference type="NCBI Taxonomy" id="2100421"/>
    <lineage>
        <taxon>Viruses</taxon>
        <taxon>Duplodnaviria</taxon>
        <taxon>Heunggongvirae</taxon>
        <taxon>Uroviricota</taxon>
        <taxon>Caudoviricetes</taxon>
        <taxon>Peduoviridae</taxon>
        <taxon>Maltschvirus</taxon>
        <taxon>Maltschvirus maltsch</taxon>
    </lineage>
</organism>
<gene>
    <name evidence="1" type="ORF">UFOVP972_157</name>
</gene>
<evidence type="ECO:0000313" key="1">
    <source>
        <dbReference type="EMBL" id="CAB4175373.1"/>
    </source>
</evidence>
<accession>A0A6J5PUB6</accession>
<protein>
    <submittedName>
        <fullName evidence="1">Uncharacterized protein</fullName>
    </submittedName>
</protein>
<proteinExistence type="predicted"/>
<reference evidence="1" key="1">
    <citation type="submission" date="2020-05" db="EMBL/GenBank/DDBJ databases">
        <authorList>
            <person name="Chiriac C."/>
            <person name="Salcher M."/>
            <person name="Ghai R."/>
            <person name="Kavagutti S V."/>
        </authorList>
    </citation>
    <scope>NUCLEOTIDE SEQUENCE</scope>
</reference>
<dbReference type="EMBL" id="LR796923">
    <property type="protein sequence ID" value="CAB4175373.1"/>
    <property type="molecule type" value="Genomic_DNA"/>
</dbReference>
<name>A0A6J5PUB6_9CAUD</name>